<name>A0A2S4HGB7_9GAMM</name>
<sequence length="151" mass="17351">MADIVRRPFWEQKTLAEMSAEEWEAVCDGCGKCCLHKLENHDDGEVFYTDVACRLLDIDVCRCSDYQARKKLVPDCLSLRHSDPADMHWLPASCGYRILAEGRELEDWHPLISGDVNSVHEAGMSIRGRCISGNDLKKDVDYEDRIIYWVE</sequence>
<dbReference type="NCBIfam" id="NF003501">
    <property type="entry name" value="PRK05170.1-5"/>
    <property type="match status" value="1"/>
</dbReference>
<dbReference type="InterPro" id="IPR008228">
    <property type="entry name" value="UCP006173"/>
</dbReference>
<dbReference type="PIRSF" id="PIRSF006173">
    <property type="entry name" value="UCP006173"/>
    <property type="match status" value="1"/>
</dbReference>
<comment type="caution">
    <text evidence="2">The sequence shown here is derived from an EMBL/GenBank/DDBJ whole genome shotgun (WGS) entry which is preliminary data.</text>
</comment>
<dbReference type="InterPro" id="IPR005358">
    <property type="entry name" value="Puta_zinc/iron-chelating_dom"/>
</dbReference>
<reference evidence="2" key="1">
    <citation type="submission" date="2018-01" db="EMBL/GenBank/DDBJ databases">
        <authorList>
            <person name="Yu X.-D."/>
        </authorList>
    </citation>
    <scope>NUCLEOTIDE SEQUENCE</scope>
    <source>
        <strain evidence="2">ZX-21</strain>
    </source>
</reference>
<dbReference type="OrthoDB" id="9786855at2"/>
<dbReference type="RefSeq" id="WP_103683983.1">
    <property type="nucleotide sequence ID" value="NZ_PQGG01000019.1"/>
</dbReference>
<proteinExistence type="inferred from homology"/>
<dbReference type="Pfam" id="PF03692">
    <property type="entry name" value="CxxCxxCC"/>
    <property type="match status" value="1"/>
</dbReference>
<evidence type="ECO:0000256" key="1">
    <source>
        <dbReference type="HAMAP-Rule" id="MF_00676"/>
    </source>
</evidence>
<dbReference type="Proteomes" id="UP000237222">
    <property type="component" value="Unassembled WGS sequence"/>
</dbReference>
<gene>
    <name evidence="2" type="ORF">C0068_08085</name>
</gene>
<evidence type="ECO:0000313" key="3">
    <source>
        <dbReference type="Proteomes" id="UP000237222"/>
    </source>
</evidence>
<dbReference type="PANTHER" id="PTHR37421">
    <property type="entry name" value="UPF0260 PROTEIN YCGN"/>
    <property type="match status" value="1"/>
</dbReference>
<dbReference type="HAMAP" id="MF_00676">
    <property type="entry name" value="UPF0260"/>
    <property type="match status" value="1"/>
</dbReference>
<evidence type="ECO:0000313" key="2">
    <source>
        <dbReference type="EMBL" id="POP53042.1"/>
    </source>
</evidence>
<dbReference type="AlphaFoldDB" id="A0A2S4HGB7"/>
<organism evidence="2 3">
    <name type="scientific">Zhongshania marina</name>
    <dbReference type="NCBI Taxonomy" id="2304603"/>
    <lineage>
        <taxon>Bacteria</taxon>
        <taxon>Pseudomonadati</taxon>
        <taxon>Pseudomonadota</taxon>
        <taxon>Gammaproteobacteria</taxon>
        <taxon>Cellvibrionales</taxon>
        <taxon>Spongiibacteraceae</taxon>
        <taxon>Zhongshania</taxon>
    </lineage>
</organism>
<dbReference type="PANTHER" id="PTHR37421:SF1">
    <property type="entry name" value="UPF0260 PROTEIN YCGN"/>
    <property type="match status" value="1"/>
</dbReference>
<comment type="similarity">
    <text evidence="1">Belongs to the UPF0260 family.</text>
</comment>
<dbReference type="EMBL" id="PQGG01000019">
    <property type="protein sequence ID" value="POP53042.1"/>
    <property type="molecule type" value="Genomic_DNA"/>
</dbReference>
<accession>A0A2S4HGB7</accession>
<protein>
    <recommendedName>
        <fullName evidence="1">UPF0260 protein C0068_08085</fullName>
    </recommendedName>
</protein>
<dbReference type="NCBIfam" id="NF003507">
    <property type="entry name" value="PRK05170.2-5"/>
    <property type="match status" value="1"/>
</dbReference>